<evidence type="ECO:0000313" key="1">
    <source>
        <dbReference type="EMBL" id="GJN06702.1"/>
    </source>
</evidence>
<sequence>MEHGSVTNSSASTFSIVEEDHTHANSIRFVLNQDLKMERVDPPNLANLTSNLQRNRFGSTLYQSGLHREVLLCITITPCKVVADSVLGRSAGHLAAVLS</sequence>
<dbReference type="AlphaFoldDB" id="A0AAV5D9A4"/>
<name>A0AAV5D9A4_ELECO</name>
<dbReference type="EMBL" id="BQKI01000013">
    <property type="protein sequence ID" value="GJN06702.1"/>
    <property type="molecule type" value="Genomic_DNA"/>
</dbReference>
<proteinExistence type="predicted"/>
<gene>
    <name evidence="1" type="primary">ga24458</name>
    <name evidence="1" type="ORF">PR202_ga24458</name>
</gene>
<reference evidence="1" key="1">
    <citation type="journal article" date="2018" name="DNA Res.">
        <title>Multiple hybrid de novo genome assembly of finger millet, an orphan allotetraploid crop.</title>
        <authorList>
            <person name="Hatakeyama M."/>
            <person name="Aluri S."/>
            <person name="Balachadran M.T."/>
            <person name="Sivarajan S.R."/>
            <person name="Patrignani A."/>
            <person name="Gruter S."/>
            <person name="Poveda L."/>
            <person name="Shimizu-Inatsugi R."/>
            <person name="Baeten J."/>
            <person name="Francoijs K.J."/>
            <person name="Nataraja K.N."/>
            <person name="Reddy Y.A.N."/>
            <person name="Phadnis S."/>
            <person name="Ravikumar R.L."/>
            <person name="Schlapbach R."/>
            <person name="Sreeman S.M."/>
            <person name="Shimizu K.K."/>
        </authorList>
    </citation>
    <scope>NUCLEOTIDE SEQUENCE</scope>
</reference>
<accession>A0AAV5D9A4</accession>
<comment type="caution">
    <text evidence="1">The sequence shown here is derived from an EMBL/GenBank/DDBJ whole genome shotgun (WGS) entry which is preliminary data.</text>
</comment>
<reference evidence="1" key="2">
    <citation type="submission" date="2021-12" db="EMBL/GenBank/DDBJ databases">
        <title>Resequencing data analysis of finger millet.</title>
        <authorList>
            <person name="Hatakeyama M."/>
            <person name="Aluri S."/>
            <person name="Balachadran M.T."/>
            <person name="Sivarajan S.R."/>
            <person name="Poveda L."/>
            <person name="Shimizu-Inatsugi R."/>
            <person name="Schlapbach R."/>
            <person name="Sreeman S.M."/>
            <person name="Shimizu K.K."/>
        </authorList>
    </citation>
    <scope>NUCLEOTIDE SEQUENCE</scope>
</reference>
<dbReference type="Proteomes" id="UP001054889">
    <property type="component" value="Unassembled WGS sequence"/>
</dbReference>
<organism evidence="1 2">
    <name type="scientific">Eleusine coracana subsp. coracana</name>
    <dbReference type="NCBI Taxonomy" id="191504"/>
    <lineage>
        <taxon>Eukaryota</taxon>
        <taxon>Viridiplantae</taxon>
        <taxon>Streptophyta</taxon>
        <taxon>Embryophyta</taxon>
        <taxon>Tracheophyta</taxon>
        <taxon>Spermatophyta</taxon>
        <taxon>Magnoliopsida</taxon>
        <taxon>Liliopsida</taxon>
        <taxon>Poales</taxon>
        <taxon>Poaceae</taxon>
        <taxon>PACMAD clade</taxon>
        <taxon>Chloridoideae</taxon>
        <taxon>Cynodonteae</taxon>
        <taxon>Eleusininae</taxon>
        <taxon>Eleusine</taxon>
    </lineage>
</organism>
<keyword evidence="2" id="KW-1185">Reference proteome</keyword>
<evidence type="ECO:0000313" key="2">
    <source>
        <dbReference type="Proteomes" id="UP001054889"/>
    </source>
</evidence>
<protein>
    <submittedName>
        <fullName evidence="1">Uncharacterized protein</fullName>
    </submittedName>
</protein>